<proteinExistence type="predicted"/>
<organism evidence="1">
    <name type="scientific">marine metagenome</name>
    <dbReference type="NCBI Taxonomy" id="408172"/>
    <lineage>
        <taxon>unclassified sequences</taxon>
        <taxon>metagenomes</taxon>
        <taxon>ecological metagenomes</taxon>
    </lineage>
</organism>
<dbReference type="EMBL" id="UINC01144637">
    <property type="protein sequence ID" value="SVD34275.1"/>
    <property type="molecule type" value="Genomic_DNA"/>
</dbReference>
<dbReference type="AlphaFoldDB" id="A0A382UKB3"/>
<feature type="non-terminal residue" evidence="1">
    <location>
        <position position="25"/>
    </location>
</feature>
<reference evidence="1" key="1">
    <citation type="submission" date="2018-05" db="EMBL/GenBank/DDBJ databases">
        <authorList>
            <person name="Lanie J.A."/>
            <person name="Ng W.-L."/>
            <person name="Kazmierczak K.M."/>
            <person name="Andrzejewski T.M."/>
            <person name="Davidsen T.M."/>
            <person name="Wayne K.J."/>
            <person name="Tettelin H."/>
            <person name="Glass J.I."/>
            <person name="Rusch D."/>
            <person name="Podicherti R."/>
            <person name="Tsui H.-C.T."/>
            <person name="Winkler M.E."/>
        </authorList>
    </citation>
    <scope>NUCLEOTIDE SEQUENCE</scope>
</reference>
<feature type="non-terminal residue" evidence="1">
    <location>
        <position position="1"/>
    </location>
</feature>
<sequence>VRYTWHVVVKVLTRYSVPFSVAFTA</sequence>
<protein>
    <submittedName>
        <fullName evidence="1">Uncharacterized protein</fullName>
    </submittedName>
</protein>
<evidence type="ECO:0000313" key="1">
    <source>
        <dbReference type="EMBL" id="SVD34275.1"/>
    </source>
</evidence>
<gene>
    <name evidence="1" type="ORF">METZ01_LOCUS387129</name>
</gene>
<name>A0A382UKB3_9ZZZZ</name>
<accession>A0A382UKB3</accession>